<organism evidence="1">
    <name type="scientific">Lamprotornis superbus</name>
    <dbReference type="NCBI Taxonomy" id="245042"/>
    <lineage>
        <taxon>Eukaryota</taxon>
        <taxon>Metazoa</taxon>
        <taxon>Chordata</taxon>
        <taxon>Craniata</taxon>
        <taxon>Vertebrata</taxon>
        <taxon>Euteleostomi</taxon>
        <taxon>Archelosauria</taxon>
        <taxon>Archosauria</taxon>
        <taxon>Dinosauria</taxon>
        <taxon>Saurischia</taxon>
        <taxon>Theropoda</taxon>
        <taxon>Coelurosauria</taxon>
        <taxon>Aves</taxon>
        <taxon>Neognathae</taxon>
        <taxon>Neoaves</taxon>
        <taxon>Telluraves</taxon>
        <taxon>Australaves</taxon>
        <taxon>Passeriformes</taxon>
        <taxon>Sturnidae</taxon>
        <taxon>Lamprotornis</taxon>
    </lineage>
</organism>
<keyword evidence="3" id="KW-1185">Reference proteome</keyword>
<reference evidence="1" key="1">
    <citation type="submission" date="2020-10" db="EMBL/GenBank/DDBJ databases">
        <title>Feather gene expression reveals the developmental basis of iridescence in African starlings.</title>
        <authorList>
            <person name="Rubenstein D.R."/>
        </authorList>
    </citation>
    <scope>NUCLEOTIDE SEQUENCE</scope>
    <source>
        <strain evidence="1">SS15</strain>
        <tissue evidence="1">Liver</tissue>
    </source>
</reference>
<feature type="non-terminal residue" evidence="1">
    <location>
        <position position="327"/>
    </location>
</feature>
<gene>
    <name evidence="2" type="ORF">IHE44_0010876</name>
    <name evidence="1" type="ORF">IHE44_012666</name>
</gene>
<dbReference type="EMBL" id="JADDUC010000629">
    <property type="protein sequence ID" value="KAG0112956.1"/>
    <property type="molecule type" value="Genomic_DNA"/>
</dbReference>
<comment type="caution">
    <text evidence="1">The sequence shown here is derived from an EMBL/GenBank/DDBJ whole genome shotgun (WGS) entry which is preliminary data.</text>
</comment>
<reference evidence="2 3" key="2">
    <citation type="journal article" date="2021" name="J. Hered.">
        <title>Feather Gene Expression Elucidates the Developmental Basis of Plumage Iridescence in African Starlings.</title>
        <authorList>
            <person name="Rubenstein D.R."/>
            <person name="Corvelo A."/>
            <person name="MacManes M.D."/>
            <person name="Maia R."/>
            <person name="Narzisi G."/>
            <person name="Rousaki A."/>
            <person name="Vandenabeele P."/>
            <person name="Shawkey M.D."/>
            <person name="Solomon J."/>
        </authorList>
    </citation>
    <scope>NUCLEOTIDE SEQUENCE [LARGE SCALE GENOMIC DNA]</scope>
    <source>
        <strain evidence="2">SS15</strain>
    </source>
</reference>
<evidence type="ECO:0000313" key="1">
    <source>
        <dbReference type="EMBL" id="KAG0112956.1"/>
    </source>
</evidence>
<name>A0A835ND86_9PASS</name>
<sequence length="327" mass="35437">RQKFDDELVESSLAKSSSASQFPPSLSQCPVLLSQWFPCPLLLSYWFPVSPNPSQCPVLLSQWFPVCSRFIKRRKFDDELGESSLAKSSSASQSLPVPCAALPVVSSPSQFPPSALCCSPSPSQSLPVPPSVPQCPVLLSQWFPVSPNPSQFPPSALCCSPSGSQSLPDPSQYPVLLSQWFPVPPSPSQFVPGSSRGESLMMNWWRAAWPSPPVPPSPSQSFPVLSQCPVLLSHWSPVPSRSLPIPSQCPVLLSQWFPVPPSSLPVPRAALPVVPSSSQCLPVCCRFIKRRKFDDELVESSLAKSSSPSQFPPNAPQYPPIRCAALP</sequence>
<feature type="non-terminal residue" evidence="1">
    <location>
        <position position="1"/>
    </location>
</feature>
<dbReference type="AlphaFoldDB" id="A0A835ND86"/>
<dbReference type="EMBL" id="JADDUC020000034">
    <property type="protein sequence ID" value="KAI1229867.1"/>
    <property type="molecule type" value="Genomic_DNA"/>
</dbReference>
<proteinExistence type="predicted"/>
<evidence type="ECO:0000313" key="2">
    <source>
        <dbReference type="EMBL" id="KAI1229867.1"/>
    </source>
</evidence>
<dbReference type="Proteomes" id="UP000618051">
    <property type="component" value="Unassembled WGS sequence"/>
</dbReference>
<accession>A0A835ND86</accession>
<evidence type="ECO:0000313" key="3">
    <source>
        <dbReference type="Proteomes" id="UP000618051"/>
    </source>
</evidence>
<reference evidence="2" key="3">
    <citation type="submission" date="2022-01" db="EMBL/GenBank/DDBJ databases">
        <authorList>
            <person name="Rubenstein D.R."/>
        </authorList>
    </citation>
    <scope>NUCLEOTIDE SEQUENCE</scope>
    <source>
        <strain evidence="2">SS15</strain>
        <tissue evidence="2">Liver</tissue>
    </source>
</reference>
<dbReference type="OrthoDB" id="10262769at2759"/>
<protein>
    <submittedName>
        <fullName evidence="1">Uncharacterized protein</fullName>
    </submittedName>
</protein>